<evidence type="ECO:0000256" key="1">
    <source>
        <dbReference type="ARBA" id="ARBA00022737"/>
    </source>
</evidence>
<comment type="caution">
    <text evidence="4">The sequence shown here is derived from an EMBL/GenBank/DDBJ whole genome shotgun (WGS) entry which is preliminary data.</text>
</comment>
<feature type="repeat" description="PPR" evidence="2">
    <location>
        <begin position="702"/>
        <end position="736"/>
    </location>
</feature>
<dbReference type="EMBL" id="CAMXCT010006762">
    <property type="protein sequence ID" value="CAI4019627.1"/>
    <property type="molecule type" value="Genomic_DNA"/>
</dbReference>
<dbReference type="NCBIfam" id="TIGR00756">
    <property type="entry name" value="PPR"/>
    <property type="match status" value="10"/>
</dbReference>
<dbReference type="AlphaFoldDB" id="A0A9P1M449"/>
<feature type="repeat" description="PPR" evidence="2">
    <location>
        <begin position="424"/>
        <end position="458"/>
    </location>
</feature>
<feature type="repeat" description="PPR" evidence="2">
    <location>
        <begin position="314"/>
        <end position="348"/>
    </location>
</feature>
<evidence type="ECO:0000313" key="5">
    <source>
        <dbReference type="EMBL" id="CAL1173002.1"/>
    </source>
</evidence>
<dbReference type="InterPro" id="IPR051240">
    <property type="entry name" value="Mito_RNA-Proc/Resp"/>
</dbReference>
<feature type="repeat" description="PPR" evidence="2">
    <location>
        <begin position="737"/>
        <end position="771"/>
    </location>
</feature>
<reference evidence="5" key="2">
    <citation type="submission" date="2024-04" db="EMBL/GenBank/DDBJ databases">
        <authorList>
            <person name="Chen Y."/>
            <person name="Shah S."/>
            <person name="Dougan E. K."/>
            <person name="Thang M."/>
            <person name="Chan C."/>
        </authorList>
    </citation>
    <scope>NUCLEOTIDE SEQUENCE [LARGE SCALE GENOMIC DNA]</scope>
</reference>
<dbReference type="OrthoDB" id="185373at2759"/>
<organism evidence="4">
    <name type="scientific">Cladocopium goreaui</name>
    <dbReference type="NCBI Taxonomy" id="2562237"/>
    <lineage>
        <taxon>Eukaryota</taxon>
        <taxon>Sar</taxon>
        <taxon>Alveolata</taxon>
        <taxon>Dinophyceae</taxon>
        <taxon>Suessiales</taxon>
        <taxon>Symbiodiniaceae</taxon>
        <taxon>Cladocopium</taxon>
    </lineage>
</organism>
<proteinExistence type="predicted"/>
<reference evidence="4" key="1">
    <citation type="submission" date="2022-10" db="EMBL/GenBank/DDBJ databases">
        <authorList>
            <person name="Chen Y."/>
            <person name="Dougan E. K."/>
            <person name="Chan C."/>
            <person name="Rhodes N."/>
            <person name="Thang M."/>
        </authorList>
    </citation>
    <scope>NUCLEOTIDE SEQUENCE</scope>
</reference>
<dbReference type="PROSITE" id="PS51375">
    <property type="entry name" value="PPR"/>
    <property type="match status" value="12"/>
</dbReference>
<keyword evidence="7" id="KW-1185">Reference proteome</keyword>
<dbReference type="Gene3D" id="1.25.40.10">
    <property type="entry name" value="Tetratricopeptide repeat domain"/>
    <property type="match status" value="5"/>
</dbReference>
<dbReference type="Pfam" id="PF13041">
    <property type="entry name" value="PPR_2"/>
    <property type="match status" value="4"/>
</dbReference>
<protein>
    <submittedName>
        <fullName evidence="6">Pentacotripeptide-repeat region of PRORP domain-containing protein</fullName>
    </submittedName>
</protein>
<gene>
    <name evidence="4" type="ORF">C1SCF055_LOCUS44120</name>
</gene>
<dbReference type="PANTHER" id="PTHR47933">
    <property type="entry name" value="PENTATRICOPEPTIDE REPEAT-CONTAINING PROTEIN 1, MITOCHONDRIAL"/>
    <property type="match status" value="1"/>
</dbReference>
<dbReference type="Proteomes" id="UP001152797">
    <property type="component" value="Unassembled WGS sequence"/>
</dbReference>
<dbReference type="InterPro" id="IPR033443">
    <property type="entry name" value="PROP1-like_PPR_dom"/>
</dbReference>
<feature type="repeat" description="PPR" evidence="2">
    <location>
        <begin position="632"/>
        <end position="666"/>
    </location>
</feature>
<dbReference type="EMBL" id="CAMXCT030006762">
    <property type="protein sequence ID" value="CAL4806939.1"/>
    <property type="molecule type" value="Genomic_DNA"/>
</dbReference>
<dbReference type="InterPro" id="IPR002885">
    <property type="entry name" value="PPR_rpt"/>
</dbReference>
<accession>A0A9P1M449</accession>
<dbReference type="PANTHER" id="PTHR47933:SF11">
    <property type="entry name" value="PENTATRICOPEPTIDE REPEAT-CONTAINING PROTEIN 2"/>
    <property type="match status" value="1"/>
</dbReference>
<dbReference type="InterPro" id="IPR011990">
    <property type="entry name" value="TPR-like_helical_dom_sf"/>
</dbReference>
<evidence type="ECO:0000313" key="7">
    <source>
        <dbReference type="Proteomes" id="UP001152797"/>
    </source>
</evidence>
<feature type="repeat" description="PPR" evidence="2">
    <location>
        <begin position="667"/>
        <end position="701"/>
    </location>
</feature>
<feature type="repeat" description="PPR" evidence="2">
    <location>
        <begin position="597"/>
        <end position="631"/>
    </location>
</feature>
<evidence type="ECO:0000313" key="4">
    <source>
        <dbReference type="EMBL" id="CAI4019627.1"/>
    </source>
</evidence>
<dbReference type="GO" id="GO:0003729">
    <property type="term" value="F:mRNA binding"/>
    <property type="evidence" value="ECO:0007669"/>
    <property type="project" value="TreeGrafter"/>
</dbReference>
<dbReference type="Pfam" id="PF17177">
    <property type="entry name" value="PPR_long"/>
    <property type="match status" value="1"/>
</dbReference>
<name>A0A9P1M449_9DINO</name>
<feature type="repeat" description="PPR" evidence="2">
    <location>
        <begin position="562"/>
        <end position="596"/>
    </location>
</feature>
<evidence type="ECO:0000259" key="3">
    <source>
        <dbReference type="Pfam" id="PF17177"/>
    </source>
</evidence>
<feature type="repeat" description="PPR" evidence="2">
    <location>
        <begin position="494"/>
        <end position="528"/>
    </location>
</feature>
<keyword evidence="1" id="KW-0677">Repeat</keyword>
<dbReference type="EMBL" id="CAMXCT020006762">
    <property type="protein sequence ID" value="CAL1173002.1"/>
    <property type="molecule type" value="Genomic_DNA"/>
</dbReference>
<evidence type="ECO:0000313" key="6">
    <source>
        <dbReference type="EMBL" id="CAL4806939.1"/>
    </source>
</evidence>
<dbReference type="Pfam" id="PF01535">
    <property type="entry name" value="PPR"/>
    <property type="match status" value="2"/>
</dbReference>
<feature type="repeat" description="PPR" evidence="2">
    <location>
        <begin position="807"/>
        <end position="843"/>
    </location>
</feature>
<evidence type="ECO:0000256" key="2">
    <source>
        <dbReference type="PROSITE-ProRule" id="PRU00708"/>
    </source>
</evidence>
<feature type="domain" description="PROP1-like PPR" evidence="3">
    <location>
        <begin position="602"/>
        <end position="766"/>
    </location>
</feature>
<sequence>MPAGDPTAYLGLFGGGGKSTQDLESIQKLINHANDVAENDLKQVTKGAAEVTKIRSQLDRNLSSIRSKLKPACNAYSRARIDLLVGDPESNKKAVSQECLKAQGLLYTMLNIGQKAEGCYDTCAWKTELGAGKCDTSGCHGKLRTKKEMEDIIGGPEWRNHHQEMLEACGKWPYELKILPPSGMEPEEEVVQEAALGSLSFLTAPPSIRKDAKAAQSRQAAIRLESGYAQQKAWLQMAGFKKVIHSSRCAWALARRGQGRLAGEKLPVPPEDEALLGELNRHAEAGQIELAQQAFGQLYKHDERRSKRGAGGLHRMVWNTMLKAHANAGDMTGARHLFLSMERHTVKPNRQTYGKLMEAAAKGGDVHQAESWFSEMVNELYVGPQRIATHYAILLDACAKVGDIQRGEHWLEKMRSMEVMSGCSVLCYTSLVNSCAVAGNPSRAEYWFGQMTGASVSPNVITYNAVLDSFAKVGDVEGAVRWQKLIQDANLQPTELTYASLISSAARNRDRAGAVAHLEEMLASGQQPSLVCFNTVIHACSRHGEEAKKWLQKLRECKFQPDEVTFTSLIDGCAKRSKPKQAAEWLRIMVAEELAPSVECYTAVIDSCASRGDIDQAADWIEDMYDRKIHPDTKAYNCVINAAAKASSSNEAVLWLDRMKASSVQPNKVTYTAVIDACVKEGQLAMASSYFQRMVDEGATPDMVAFTTLISGCVRKGEMAKAAQHLEMAKSFGLVPDATCYNAFLAGCAQRGDLGEAVSILEKMKEGGVRPNLVSYNTMLKACRKAGDVAAALQWLQEIDDNSLQPDMISWNCAIGACAAASPRASTKAEQLFRQFAESGLKPDGILLRTLTAAVGPERRRLLCEEFEEQWTQATDQK</sequence>
<feature type="repeat" description="PPR" evidence="2">
    <location>
        <begin position="459"/>
        <end position="493"/>
    </location>
</feature>
<feature type="repeat" description="PPR" evidence="2">
    <location>
        <begin position="772"/>
        <end position="806"/>
    </location>
</feature>